<comment type="caution">
    <text evidence="1">The sequence shown here is derived from an EMBL/GenBank/DDBJ whole genome shotgun (WGS) entry which is preliminary data.</text>
</comment>
<organism evidence="1 2">
    <name type="scientific">Araneus ventricosus</name>
    <name type="common">Orbweaver spider</name>
    <name type="synonym">Epeira ventricosa</name>
    <dbReference type="NCBI Taxonomy" id="182803"/>
    <lineage>
        <taxon>Eukaryota</taxon>
        <taxon>Metazoa</taxon>
        <taxon>Ecdysozoa</taxon>
        <taxon>Arthropoda</taxon>
        <taxon>Chelicerata</taxon>
        <taxon>Arachnida</taxon>
        <taxon>Araneae</taxon>
        <taxon>Araneomorphae</taxon>
        <taxon>Entelegynae</taxon>
        <taxon>Araneoidea</taxon>
        <taxon>Araneidae</taxon>
        <taxon>Araneus</taxon>
    </lineage>
</organism>
<evidence type="ECO:0000313" key="2">
    <source>
        <dbReference type="Proteomes" id="UP000499080"/>
    </source>
</evidence>
<accession>A0A4Y2BG37</accession>
<sequence>MLYSGSTYLRYTTHRGHREYTDMSCCRISKQELVSPWSIVMVVLQVPPPVIVCTSFGTDRLLGLLPQYSNSRYDHGHAETRTLPGR</sequence>
<dbReference type="AlphaFoldDB" id="A0A4Y2BG37"/>
<proteinExistence type="predicted"/>
<keyword evidence="2" id="KW-1185">Reference proteome</keyword>
<dbReference type="Proteomes" id="UP000499080">
    <property type="component" value="Unassembled WGS sequence"/>
</dbReference>
<name>A0A4Y2BG37_ARAVE</name>
<protein>
    <submittedName>
        <fullName evidence="1">Uncharacterized protein</fullName>
    </submittedName>
</protein>
<reference evidence="1 2" key="1">
    <citation type="journal article" date="2019" name="Sci. Rep.">
        <title>Orb-weaving spider Araneus ventricosus genome elucidates the spidroin gene catalogue.</title>
        <authorList>
            <person name="Kono N."/>
            <person name="Nakamura H."/>
            <person name="Ohtoshi R."/>
            <person name="Moran D.A.P."/>
            <person name="Shinohara A."/>
            <person name="Yoshida Y."/>
            <person name="Fujiwara M."/>
            <person name="Mori M."/>
            <person name="Tomita M."/>
            <person name="Arakawa K."/>
        </authorList>
    </citation>
    <scope>NUCLEOTIDE SEQUENCE [LARGE SCALE GENOMIC DNA]</scope>
</reference>
<evidence type="ECO:0000313" key="1">
    <source>
        <dbReference type="EMBL" id="GBL90355.1"/>
    </source>
</evidence>
<dbReference type="EMBL" id="BGPR01000071">
    <property type="protein sequence ID" value="GBL90355.1"/>
    <property type="molecule type" value="Genomic_DNA"/>
</dbReference>
<gene>
    <name evidence="1" type="ORF">AVEN_178804_1</name>
</gene>